<dbReference type="AlphaFoldDB" id="A0A2A4X7T1"/>
<proteinExistence type="inferred from homology"/>
<dbReference type="PRINTS" id="PR00502">
    <property type="entry name" value="NUDIXFAMILY"/>
</dbReference>
<comment type="cofactor">
    <cofactor evidence="1">
        <name>Mg(2+)</name>
        <dbReference type="ChEBI" id="CHEBI:18420"/>
    </cofactor>
</comment>
<organism evidence="6 7">
    <name type="scientific">Aerophobetes bacterium</name>
    <dbReference type="NCBI Taxonomy" id="2030807"/>
    <lineage>
        <taxon>Bacteria</taxon>
        <taxon>Candidatus Aerophobota</taxon>
    </lineage>
</organism>
<evidence type="ECO:0000256" key="3">
    <source>
        <dbReference type="ARBA" id="ARBA00022842"/>
    </source>
</evidence>
<dbReference type="PANTHER" id="PTHR43222">
    <property type="entry name" value="NUDIX HYDROLASE 23"/>
    <property type="match status" value="1"/>
</dbReference>
<dbReference type="InterPro" id="IPR020084">
    <property type="entry name" value="NUDIX_hydrolase_CS"/>
</dbReference>
<comment type="caution">
    <text evidence="6">The sequence shown here is derived from an EMBL/GenBank/DDBJ whole genome shotgun (WGS) entry which is preliminary data.</text>
</comment>
<evidence type="ECO:0000313" key="7">
    <source>
        <dbReference type="Proteomes" id="UP000218775"/>
    </source>
</evidence>
<keyword evidence="3" id="KW-0460">Magnesium</keyword>
<keyword evidence="2 4" id="KW-0378">Hydrolase</keyword>
<dbReference type="CDD" id="cd03674">
    <property type="entry name" value="NUDIX_Hydrolase"/>
    <property type="match status" value="1"/>
</dbReference>
<reference evidence="7" key="1">
    <citation type="submission" date="2017-08" db="EMBL/GenBank/DDBJ databases">
        <title>A dynamic microbial community with high functional redundancy inhabits the cold, oxic subseafloor aquifer.</title>
        <authorList>
            <person name="Tully B.J."/>
            <person name="Wheat C.G."/>
            <person name="Glazer B.T."/>
            <person name="Huber J.A."/>
        </authorList>
    </citation>
    <scope>NUCLEOTIDE SEQUENCE [LARGE SCALE GENOMIC DNA]</scope>
</reference>
<dbReference type="SUPFAM" id="SSF55811">
    <property type="entry name" value="Nudix"/>
    <property type="match status" value="1"/>
</dbReference>
<dbReference type="GO" id="GO:0016787">
    <property type="term" value="F:hydrolase activity"/>
    <property type="evidence" value="ECO:0007669"/>
    <property type="project" value="UniProtKB-KW"/>
</dbReference>
<dbReference type="Pfam" id="PF00293">
    <property type="entry name" value="NUDIX"/>
    <property type="match status" value="1"/>
</dbReference>
<protein>
    <submittedName>
        <fullName evidence="6">Nucleoside triphosphate hydrolase</fullName>
    </submittedName>
</protein>
<comment type="similarity">
    <text evidence="4">Belongs to the Nudix hydrolase family.</text>
</comment>
<dbReference type="InterPro" id="IPR020476">
    <property type="entry name" value="Nudix_hydrolase"/>
</dbReference>
<dbReference type="EMBL" id="NVUK01000001">
    <property type="protein sequence ID" value="PCI78722.1"/>
    <property type="molecule type" value="Genomic_DNA"/>
</dbReference>
<dbReference type="PROSITE" id="PS00893">
    <property type="entry name" value="NUDIX_BOX"/>
    <property type="match status" value="1"/>
</dbReference>
<name>A0A2A4X7T1_UNCAE</name>
<gene>
    <name evidence="6" type="ORF">COB21_00030</name>
</gene>
<evidence type="ECO:0000256" key="4">
    <source>
        <dbReference type="RuleBase" id="RU003476"/>
    </source>
</evidence>
<dbReference type="Proteomes" id="UP000218775">
    <property type="component" value="Unassembled WGS sequence"/>
</dbReference>
<evidence type="ECO:0000313" key="6">
    <source>
        <dbReference type="EMBL" id="PCI78722.1"/>
    </source>
</evidence>
<dbReference type="InterPro" id="IPR015797">
    <property type="entry name" value="NUDIX_hydrolase-like_dom_sf"/>
</dbReference>
<dbReference type="PANTHER" id="PTHR43222:SF2">
    <property type="entry name" value="NUDIX HYDROLASE 23, CHLOROPLASTIC"/>
    <property type="match status" value="1"/>
</dbReference>
<evidence type="ECO:0000256" key="2">
    <source>
        <dbReference type="ARBA" id="ARBA00022801"/>
    </source>
</evidence>
<dbReference type="Gene3D" id="3.90.79.10">
    <property type="entry name" value="Nucleoside Triphosphate Pyrophosphohydrolase"/>
    <property type="match status" value="1"/>
</dbReference>
<evidence type="ECO:0000256" key="1">
    <source>
        <dbReference type="ARBA" id="ARBA00001946"/>
    </source>
</evidence>
<sequence length="173" mass="19395">MVIFRDGGFLITLLTPTKTLHGTSGTFVYYEAQIALIFHPIFKKWMPPGGHIEENESPQQAAIRETLEETGLDVTLINPTALTFNHPNAKTVASPICCALENIPQSNKAAAHQHIDFIFLATPKLATTFSSKENLTPKWYTQKQIHALPEMLIFKETREIIDYIFNTLVGTVL</sequence>
<accession>A0A2A4X7T1</accession>
<feature type="domain" description="Nudix hydrolase" evidence="5">
    <location>
        <begin position="1"/>
        <end position="162"/>
    </location>
</feature>
<evidence type="ECO:0000259" key="5">
    <source>
        <dbReference type="PROSITE" id="PS51462"/>
    </source>
</evidence>
<dbReference type="PROSITE" id="PS51462">
    <property type="entry name" value="NUDIX"/>
    <property type="match status" value="1"/>
</dbReference>
<dbReference type="InterPro" id="IPR000086">
    <property type="entry name" value="NUDIX_hydrolase_dom"/>
</dbReference>